<comment type="caution">
    <text evidence="1">The sequence shown here is derived from an EMBL/GenBank/DDBJ whole genome shotgun (WGS) entry which is preliminary data.</text>
</comment>
<accession>A0ABW5DQ94</accession>
<protein>
    <submittedName>
        <fullName evidence="1">Uncharacterized protein</fullName>
    </submittedName>
</protein>
<dbReference type="RefSeq" id="WP_379875022.1">
    <property type="nucleotide sequence ID" value="NZ_JBHUIP010000003.1"/>
</dbReference>
<name>A0ABW5DQ94_9PROT</name>
<reference evidence="2" key="1">
    <citation type="journal article" date="2019" name="Int. J. Syst. Evol. Microbiol.">
        <title>The Global Catalogue of Microorganisms (GCM) 10K type strain sequencing project: providing services to taxonomists for standard genome sequencing and annotation.</title>
        <authorList>
            <consortium name="The Broad Institute Genomics Platform"/>
            <consortium name="The Broad Institute Genome Sequencing Center for Infectious Disease"/>
            <person name="Wu L."/>
            <person name="Ma J."/>
        </authorList>
    </citation>
    <scope>NUCLEOTIDE SEQUENCE [LARGE SCALE GENOMIC DNA]</scope>
    <source>
        <strain evidence="2">CGMCC 1.19062</strain>
    </source>
</reference>
<keyword evidence="2" id="KW-1185">Reference proteome</keyword>
<organism evidence="1 2">
    <name type="scientific">Lacibacterium aquatile</name>
    <dbReference type="NCBI Taxonomy" id="1168082"/>
    <lineage>
        <taxon>Bacteria</taxon>
        <taxon>Pseudomonadati</taxon>
        <taxon>Pseudomonadota</taxon>
        <taxon>Alphaproteobacteria</taxon>
        <taxon>Rhodospirillales</taxon>
        <taxon>Rhodospirillaceae</taxon>
    </lineage>
</organism>
<sequence>MRLDAKTLEQTTATQGLSLQKATESGDKKSTDFVAVLRSVQGEQKGELTDRFASRTSLKELDTLATLGSGLGGKLLEQDPTLGQQLQASYQEKLAVFEGVFGNLCQDEGISNPQDASFRVSATGTLQVIGDHPQKEKIRNLITRHTELGDLFTAAMSEKKAAEAVQAQADAKGVAPRFSVLFDGLRTQMEFERKAISGSGSAADIRA</sequence>
<dbReference type="EMBL" id="JBHUIP010000003">
    <property type="protein sequence ID" value="MFD2262109.1"/>
    <property type="molecule type" value="Genomic_DNA"/>
</dbReference>
<proteinExistence type="predicted"/>
<gene>
    <name evidence="1" type="ORF">ACFSM5_04365</name>
</gene>
<evidence type="ECO:0000313" key="2">
    <source>
        <dbReference type="Proteomes" id="UP001597295"/>
    </source>
</evidence>
<evidence type="ECO:0000313" key="1">
    <source>
        <dbReference type="EMBL" id="MFD2262109.1"/>
    </source>
</evidence>
<dbReference type="Proteomes" id="UP001597295">
    <property type="component" value="Unassembled WGS sequence"/>
</dbReference>